<dbReference type="Proteomes" id="UP000229390">
    <property type="component" value="Unassembled WGS sequence"/>
</dbReference>
<reference evidence="2" key="1">
    <citation type="submission" date="2017-09" db="EMBL/GenBank/DDBJ databases">
        <title>Depth-based differentiation of microbial function through sediment-hosted aquifers and enrichment of novel symbionts in the deep terrestrial subsurface.</title>
        <authorList>
            <person name="Probst A.J."/>
            <person name="Ladd B."/>
            <person name="Jarett J.K."/>
            <person name="Geller-Mcgrath D.E."/>
            <person name="Sieber C.M.K."/>
            <person name="Emerson J.B."/>
            <person name="Anantharaman K."/>
            <person name="Thomas B.C."/>
            <person name="Malmstrom R."/>
            <person name="Stieglmeier M."/>
            <person name="Klingl A."/>
            <person name="Woyke T."/>
            <person name="Ryan C.M."/>
            <person name="Banfield J.F."/>
        </authorList>
    </citation>
    <scope>NUCLEOTIDE SEQUENCE [LARGE SCALE GENOMIC DNA]</scope>
</reference>
<gene>
    <name evidence="1" type="ORF">COT34_00555</name>
</gene>
<evidence type="ECO:0000313" key="1">
    <source>
        <dbReference type="EMBL" id="PIS39042.1"/>
    </source>
</evidence>
<name>A0A2M6T162_9BACT</name>
<dbReference type="EMBL" id="PEYE01000010">
    <property type="protein sequence ID" value="PIS39042.1"/>
    <property type="molecule type" value="Genomic_DNA"/>
</dbReference>
<evidence type="ECO:0000313" key="2">
    <source>
        <dbReference type="Proteomes" id="UP000229390"/>
    </source>
</evidence>
<protein>
    <submittedName>
        <fullName evidence="1">Uncharacterized protein</fullName>
    </submittedName>
</protein>
<dbReference type="AlphaFoldDB" id="A0A2M6T162"/>
<proteinExistence type="predicted"/>
<sequence length="79" mass="8800">MKQTRIRVPGTKGASSLNARFGPVFKVWFGLADTTEVDADVVLACDNAHNLKPRTLTRSQKARIRRAFPGVKITDFEVQ</sequence>
<accession>A0A2M6T162</accession>
<organism evidence="1 2">
    <name type="scientific">Candidatus Nealsonbacteria bacterium CG08_land_8_20_14_0_20_43_11</name>
    <dbReference type="NCBI Taxonomy" id="1974706"/>
    <lineage>
        <taxon>Bacteria</taxon>
        <taxon>Candidatus Nealsoniibacteriota</taxon>
    </lineage>
</organism>
<comment type="caution">
    <text evidence="1">The sequence shown here is derived from an EMBL/GenBank/DDBJ whole genome shotgun (WGS) entry which is preliminary data.</text>
</comment>